<dbReference type="Proteomes" id="UP000028045">
    <property type="component" value="Unassembled WGS sequence"/>
</dbReference>
<dbReference type="NCBIfam" id="TIGR01489">
    <property type="entry name" value="DKMTPPase-SF"/>
    <property type="match status" value="1"/>
</dbReference>
<evidence type="ECO:0000256" key="1">
    <source>
        <dbReference type="ARBA" id="ARBA00022801"/>
    </source>
</evidence>
<dbReference type="GO" id="GO:0000287">
    <property type="term" value="F:magnesium ion binding"/>
    <property type="evidence" value="ECO:0007669"/>
    <property type="project" value="TreeGrafter"/>
</dbReference>
<dbReference type="EMBL" id="KL648591">
    <property type="protein sequence ID" value="KEY68124.1"/>
    <property type="molecule type" value="Genomic_DNA"/>
</dbReference>
<sequence>MGSTTDTPALATNPKFIFFTDFDGTITTADSNDHLTDNYGFGVEKRRVQNEEVLFERMHFRDSFRDMMDSIKTPLDQCIEILKKSIRLDPGFKDFYDWAQENNVPIVILSGGMQPVIRALLDTLLGPNWNIQVVSNDVGPREGKTVNEEGGWQILFHDESIHGHDKSIEIRKYSGLPNRPTMFYAGDGVSDLSAAKETDLLFAKADKGEQSVSPYGSRVANDVLDLVVYCEKEKVPFVTFRDWTTITQTCKDIAAGKVTVQEAAKGRI</sequence>
<dbReference type="SUPFAM" id="SSF56784">
    <property type="entry name" value="HAD-like"/>
    <property type="match status" value="1"/>
</dbReference>
<dbReference type="PANTHER" id="PTHR43344:SF21">
    <property type="entry name" value="POLYOL PHOSPHATE PHOSPHATASE PYP1"/>
    <property type="match status" value="1"/>
</dbReference>
<evidence type="ECO:0000313" key="2">
    <source>
        <dbReference type="EMBL" id="KEY68124.1"/>
    </source>
</evidence>
<keyword evidence="1" id="KW-0378">Hydrolase</keyword>
<dbReference type="GO" id="GO:0036424">
    <property type="term" value="F:L-phosphoserine phosphatase activity"/>
    <property type="evidence" value="ECO:0007669"/>
    <property type="project" value="TreeGrafter"/>
</dbReference>
<reference evidence="2 3" key="1">
    <citation type="journal article" date="2014" name="BMC Genomics">
        <title>Comparative genome sequencing reveals chemotype-specific gene clusters in the toxigenic black mold Stachybotrys.</title>
        <authorList>
            <person name="Semeiks J."/>
            <person name="Borek D."/>
            <person name="Otwinowski Z."/>
            <person name="Grishin N.V."/>
        </authorList>
    </citation>
    <scope>NUCLEOTIDE SEQUENCE [LARGE SCALE GENOMIC DNA]</scope>
    <source>
        <strain evidence="3">CBS 109288 / IBT 7711</strain>
    </source>
</reference>
<dbReference type="PANTHER" id="PTHR43344">
    <property type="entry name" value="PHOSPHOSERINE PHOSPHATASE"/>
    <property type="match status" value="1"/>
</dbReference>
<dbReference type="InterPro" id="IPR006384">
    <property type="entry name" value="HAD_hydro_PyrdxlP_Pase-like"/>
</dbReference>
<dbReference type="Gene3D" id="3.90.1470.20">
    <property type="match status" value="1"/>
</dbReference>
<dbReference type="Gene3D" id="3.40.50.1000">
    <property type="entry name" value="HAD superfamily/HAD-like"/>
    <property type="match status" value="1"/>
</dbReference>
<dbReference type="InterPro" id="IPR023214">
    <property type="entry name" value="HAD_sf"/>
</dbReference>
<name>A0A084AS45_STACB</name>
<dbReference type="GO" id="GO:0006564">
    <property type="term" value="P:L-serine biosynthetic process"/>
    <property type="evidence" value="ECO:0007669"/>
    <property type="project" value="TreeGrafter"/>
</dbReference>
<dbReference type="InterPro" id="IPR050582">
    <property type="entry name" value="HAD-like_SerB"/>
</dbReference>
<dbReference type="NCBIfam" id="TIGR01488">
    <property type="entry name" value="HAD-SF-IB"/>
    <property type="match status" value="1"/>
</dbReference>
<organism evidence="2 3">
    <name type="scientific">Stachybotrys chartarum (strain CBS 109288 / IBT 7711)</name>
    <name type="common">Toxic black mold</name>
    <name type="synonym">Stilbospora chartarum</name>
    <dbReference type="NCBI Taxonomy" id="1280523"/>
    <lineage>
        <taxon>Eukaryota</taxon>
        <taxon>Fungi</taxon>
        <taxon>Dikarya</taxon>
        <taxon>Ascomycota</taxon>
        <taxon>Pezizomycotina</taxon>
        <taxon>Sordariomycetes</taxon>
        <taxon>Hypocreomycetidae</taxon>
        <taxon>Hypocreales</taxon>
        <taxon>Stachybotryaceae</taxon>
        <taxon>Stachybotrys</taxon>
    </lineage>
</organism>
<evidence type="ECO:0008006" key="4">
    <source>
        <dbReference type="Google" id="ProtNLM"/>
    </source>
</evidence>
<dbReference type="HOGENOM" id="CLU_058495_1_0_1"/>
<proteinExistence type="predicted"/>
<evidence type="ECO:0000313" key="3">
    <source>
        <dbReference type="Proteomes" id="UP000028045"/>
    </source>
</evidence>
<dbReference type="InterPro" id="IPR036412">
    <property type="entry name" value="HAD-like_sf"/>
</dbReference>
<protein>
    <recommendedName>
        <fullName evidence="4">Phosphoserine phosphatase</fullName>
    </recommendedName>
</protein>
<dbReference type="GO" id="GO:0005737">
    <property type="term" value="C:cytoplasm"/>
    <property type="evidence" value="ECO:0007669"/>
    <property type="project" value="TreeGrafter"/>
</dbReference>
<dbReference type="OrthoDB" id="10014216at2759"/>
<dbReference type="AlphaFoldDB" id="A0A084AS45"/>
<accession>A0A084AS45</accession>
<dbReference type="Pfam" id="PF12710">
    <property type="entry name" value="HAD"/>
    <property type="match status" value="1"/>
</dbReference>
<keyword evidence="3" id="KW-1185">Reference proteome</keyword>
<gene>
    <name evidence="2" type="ORF">S7711_05533</name>
</gene>